<reference evidence="2" key="1">
    <citation type="journal article" date="2023" name="Mol. Phylogenet. Evol.">
        <title>Genome-scale phylogeny and comparative genomics of the fungal order Sordariales.</title>
        <authorList>
            <person name="Hensen N."/>
            <person name="Bonometti L."/>
            <person name="Westerberg I."/>
            <person name="Brannstrom I.O."/>
            <person name="Guillou S."/>
            <person name="Cros-Aarteil S."/>
            <person name="Calhoun S."/>
            <person name="Haridas S."/>
            <person name="Kuo A."/>
            <person name="Mondo S."/>
            <person name="Pangilinan J."/>
            <person name="Riley R."/>
            <person name="LaButti K."/>
            <person name="Andreopoulos B."/>
            <person name="Lipzen A."/>
            <person name="Chen C."/>
            <person name="Yan M."/>
            <person name="Daum C."/>
            <person name="Ng V."/>
            <person name="Clum A."/>
            <person name="Steindorff A."/>
            <person name="Ohm R.A."/>
            <person name="Martin F."/>
            <person name="Silar P."/>
            <person name="Natvig D.O."/>
            <person name="Lalanne C."/>
            <person name="Gautier V."/>
            <person name="Ament-Velasquez S.L."/>
            <person name="Kruys A."/>
            <person name="Hutchinson M.I."/>
            <person name="Powell A.J."/>
            <person name="Barry K."/>
            <person name="Miller A.N."/>
            <person name="Grigoriev I.V."/>
            <person name="Debuchy R."/>
            <person name="Gladieux P."/>
            <person name="Hiltunen Thoren M."/>
            <person name="Johannesson H."/>
        </authorList>
    </citation>
    <scope>NUCLEOTIDE SEQUENCE</scope>
    <source>
        <strain evidence="2">CBS 118394</strain>
    </source>
</reference>
<sequence length="808" mass="89719">MSRFTFSYRRAHMFHAGCFSNGCILCNCDDDTQLGLRNLLDQENYASFARYLEDQHGKSGCIWRWNFLFGGEADPKDCLMASIHLGHMRGVKAFAARRTLDNTAMKPLLKQAIRHCQPEIFRYIFRSNDRGSKLAQSLATGSLSFYPGTPLAEIAEILSDEGVCSAQLMELEAAKKLDIFFEISEPGWDLPDYPSLLLYPTLLLAVLAAAMNKDRKSCSDAASSLREFGFRNVWDYLTLCSYVSPEEYNISPMNLSPTAMVFLHEEYGCFGHDFGQGACAMCGSSRGEPPGSPIFFHKEGSGNINALWETLGRNAEASAIATHEVRLRRHTDPSMAAARSRARLEMSIRFRTLCSELRPLANFQLVAPLADYRHVWRSGTRAIRRLMKDIPPTTPFEVLTILMTAYAMATAHFGRIEPYSNYTQFVKDLGRWRFFLNDDGKAVFDEVAATLWGFDPALHATDPAPPPAELLLSFQDFVRKLVPKTSTGSHSGPQRHNHDGIPNRDPHIILEERSPTEFFFTFDDRQEDHEGVGTPAPLDLIDPPDPDLSALDDDLAVLESLDMFQDPGTTEGLLNFESPSFGLPDPPNSGPHSWHVEDDAPLSSMVVLLMASVAISFVILALLEGFDSQKFINVLSVVSGLHTAFEKSYASLEAYFLPALSITRFFGAGHLKGGSPSVKTGSEMNHHSDDHQQSSTQTYTGSSPANTYEASAPTTSEIDNSSTTTPSLATSSSPQGVGRLTCPHCEKTFATLSARNKHTKTGCKKLKRDRFRCSLGGCGRSFSTEWNRVDHETKRCPHRHLDMMVLLQ</sequence>
<protein>
    <submittedName>
        <fullName evidence="2">Uncharacterized protein</fullName>
    </submittedName>
</protein>
<proteinExistence type="predicted"/>
<evidence type="ECO:0000256" key="1">
    <source>
        <dbReference type="SAM" id="MobiDB-lite"/>
    </source>
</evidence>
<organism evidence="2 3">
    <name type="scientific">Apodospora peruviana</name>
    <dbReference type="NCBI Taxonomy" id="516989"/>
    <lineage>
        <taxon>Eukaryota</taxon>
        <taxon>Fungi</taxon>
        <taxon>Dikarya</taxon>
        <taxon>Ascomycota</taxon>
        <taxon>Pezizomycotina</taxon>
        <taxon>Sordariomycetes</taxon>
        <taxon>Sordariomycetidae</taxon>
        <taxon>Sordariales</taxon>
        <taxon>Lasiosphaeriaceae</taxon>
        <taxon>Apodospora</taxon>
    </lineage>
</organism>
<comment type="caution">
    <text evidence="2">The sequence shown here is derived from an EMBL/GenBank/DDBJ whole genome shotgun (WGS) entry which is preliminary data.</text>
</comment>
<dbReference type="AlphaFoldDB" id="A0AAE0IH38"/>
<keyword evidence="3" id="KW-1185">Reference proteome</keyword>
<gene>
    <name evidence="2" type="ORF">B0H66DRAFT_107418</name>
</gene>
<feature type="compositionally biased region" description="Polar residues" evidence="1">
    <location>
        <begin position="704"/>
        <end position="720"/>
    </location>
</feature>
<name>A0AAE0IH38_9PEZI</name>
<feature type="region of interest" description="Disordered" evidence="1">
    <location>
        <begin position="483"/>
        <end position="503"/>
    </location>
</feature>
<feature type="region of interest" description="Disordered" evidence="1">
    <location>
        <begin position="676"/>
        <end position="736"/>
    </location>
</feature>
<evidence type="ECO:0000313" key="2">
    <source>
        <dbReference type="EMBL" id="KAK3324922.1"/>
    </source>
</evidence>
<reference evidence="2" key="2">
    <citation type="submission" date="2023-06" db="EMBL/GenBank/DDBJ databases">
        <authorList>
            <consortium name="Lawrence Berkeley National Laboratory"/>
            <person name="Haridas S."/>
            <person name="Hensen N."/>
            <person name="Bonometti L."/>
            <person name="Westerberg I."/>
            <person name="Brannstrom I.O."/>
            <person name="Guillou S."/>
            <person name="Cros-Aarteil S."/>
            <person name="Calhoun S."/>
            <person name="Kuo A."/>
            <person name="Mondo S."/>
            <person name="Pangilinan J."/>
            <person name="Riley R."/>
            <person name="Labutti K."/>
            <person name="Andreopoulos B."/>
            <person name="Lipzen A."/>
            <person name="Chen C."/>
            <person name="Yanf M."/>
            <person name="Daum C."/>
            <person name="Ng V."/>
            <person name="Clum A."/>
            <person name="Steindorff A."/>
            <person name="Ohm R."/>
            <person name="Martin F."/>
            <person name="Silar P."/>
            <person name="Natvig D."/>
            <person name="Lalanne C."/>
            <person name="Gautier V."/>
            <person name="Ament-Velasquez S.L."/>
            <person name="Kruys A."/>
            <person name="Hutchinson M.I."/>
            <person name="Powell A.J."/>
            <person name="Barry K."/>
            <person name="Miller A.N."/>
            <person name="Grigoriev I.V."/>
            <person name="Debuchy R."/>
            <person name="Gladieux P."/>
            <person name="Thoren M.H."/>
            <person name="Johannesson H."/>
        </authorList>
    </citation>
    <scope>NUCLEOTIDE SEQUENCE</scope>
    <source>
        <strain evidence="2">CBS 118394</strain>
    </source>
</reference>
<dbReference type="Proteomes" id="UP001283341">
    <property type="component" value="Unassembled WGS sequence"/>
</dbReference>
<feature type="compositionally biased region" description="Polar residues" evidence="1">
    <location>
        <begin position="484"/>
        <end position="494"/>
    </location>
</feature>
<dbReference type="EMBL" id="JAUEDM010000002">
    <property type="protein sequence ID" value="KAK3324922.1"/>
    <property type="molecule type" value="Genomic_DNA"/>
</dbReference>
<feature type="compositionally biased region" description="Low complexity" evidence="1">
    <location>
        <begin position="693"/>
        <end position="703"/>
    </location>
</feature>
<dbReference type="Gene3D" id="3.30.160.60">
    <property type="entry name" value="Classic Zinc Finger"/>
    <property type="match status" value="1"/>
</dbReference>
<accession>A0AAE0IH38</accession>
<feature type="compositionally biased region" description="Low complexity" evidence="1">
    <location>
        <begin position="721"/>
        <end position="733"/>
    </location>
</feature>
<evidence type="ECO:0000313" key="3">
    <source>
        <dbReference type="Proteomes" id="UP001283341"/>
    </source>
</evidence>